<proteinExistence type="predicted"/>
<comment type="caution">
    <text evidence="2">The sequence shown here is derived from an EMBL/GenBank/DDBJ whole genome shotgun (WGS) entry which is preliminary data.</text>
</comment>
<dbReference type="Proteomes" id="UP000460272">
    <property type="component" value="Unassembled WGS sequence"/>
</dbReference>
<dbReference type="AlphaFoldDB" id="A0A6P2C5P9"/>
<evidence type="ECO:0000256" key="1">
    <source>
        <dbReference type="SAM" id="MobiDB-lite"/>
    </source>
</evidence>
<dbReference type="EMBL" id="RPFW01000001">
    <property type="protein sequence ID" value="TVZ06739.1"/>
    <property type="molecule type" value="Genomic_DNA"/>
</dbReference>
<protein>
    <submittedName>
        <fullName evidence="2">Uncharacterized protein</fullName>
    </submittedName>
</protein>
<organism evidence="2 3">
    <name type="scientific">Trebonia kvetii</name>
    <dbReference type="NCBI Taxonomy" id="2480626"/>
    <lineage>
        <taxon>Bacteria</taxon>
        <taxon>Bacillati</taxon>
        <taxon>Actinomycetota</taxon>
        <taxon>Actinomycetes</taxon>
        <taxon>Streptosporangiales</taxon>
        <taxon>Treboniaceae</taxon>
        <taxon>Trebonia</taxon>
    </lineage>
</organism>
<reference evidence="2 3" key="1">
    <citation type="submission" date="2018-11" db="EMBL/GenBank/DDBJ databases">
        <title>Trebonia kvetii gen.nov., sp.nov., a novel acidophilic actinobacterium, and proposal of the new actinobacterial family Treboniaceae fam. nov.</title>
        <authorList>
            <person name="Rapoport D."/>
            <person name="Sagova-Mareckova M."/>
            <person name="Sedlacek I."/>
            <person name="Provaznik J."/>
            <person name="Kralova S."/>
            <person name="Pavlinic D."/>
            <person name="Benes V."/>
            <person name="Kopecky J."/>
        </authorList>
    </citation>
    <scope>NUCLEOTIDE SEQUENCE [LARGE SCALE GENOMIC DNA]</scope>
    <source>
        <strain evidence="2 3">15Tr583</strain>
    </source>
</reference>
<gene>
    <name evidence="2" type="ORF">EAS64_05070</name>
</gene>
<feature type="region of interest" description="Disordered" evidence="1">
    <location>
        <begin position="28"/>
        <end position="75"/>
    </location>
</feature>
<evidence type="ECO:0000313" key="2">
    <source>
        <dbReference type="EMBL" id="TVZ06739.1"/>
    </source>
</evidence>
<sequence length="75" mass="7349">MAWIQTSRSSSCECHSDSAKAAASCVLPDDLSHAPGPRPGPEPGPGSSTRSGINATAAPAGSAAARSGTVSNRSV</sequence>
<evidence type="ECO:0000313" key="3">
    <source>
        <dbReference type="Proteomes" id="UP000460272"/>
    </source>
</evidence>
<feature type="compositionally biased region" description="Low complexity" evidence="1">
    <location>
        <begin position="45"/>
        <end position="69"/>
    </location>
</feature>
<accession>A0A6P2C5P9</accession>
<name>A0A6P2C5P9_9ACTN</name>
<keyword evidence="3" id="KW-1185">Reference proteome</keyword>